<accession>A0A5P9K0N4</accession>
<dbReference type="Proteomes" id="UP000325614">
    <property type="component" value="Chromosome"/>
</dbReference>
<feature type="region of interest" description="Disordered" evidence="1">
    <location>
        <begin position="43"/>
        <end position="66"/>
    </location>
</feature>
<evidence type="ECO:0000256" key="1">
    <source>
        <dbReference type="SAM" id="MobiDB-lite"/>
    </source>
</evidence>
<name>A0A5P9K0N4_9HYPH</name>
<dbReference type="RefSeq" id="WP_152586741.1">
    <property type="nucleotide sequence ID" value="NZ_CP045423.1"/>
</dbReference>
<organism evidence="2 3">
    <name type="scientific">Microvirga thermotolerans</name>
    <dbReference type="NCBI Taxonomy" id="2651334"/>
    <lineage>
        <taxon>Bacteria</taxon>
        <taxon>Pseudomonadati</taxon>
        <taxon>Pseudomonadota</taxon>
        <taxon>Alphaproteobacteria</taxon>
        <taxon>Hyphomicrobiales</taxon>
        <taxon>Methylobacteriaceae</taxon>
        <taxon>Microvirga</taxon>
    </lineage>
</organism>
<feature type="compositionally biased region" description="Basic and acidic residues" evidence="1">
    <location>
        <begin position="43"/>
        <end position="53"/>
    </location>
</feature>
<reference evidence="2 3" key="1">
    <citation type="submission" date="2019-10" db="EMBL/GenBank/DDBJ databases">
        <title>Isolation, Identification of Microvirga thermotolerans HR1, a novel thermophilic bacterium and Comparative Genomics of the genus Microvirga.</title>
        <authorList>
            <person name="Li J."/>
            <person name="Zhang W."/>
            <person name="Lin M."/>
            <person name="Wang J."/>
        </authorList>
    </citation>
    <scope>NUCLEOTIDE SEQUENCE [LARGE SCALE GENOMIC DNA]</scope>
    <source>
        <strain evidence="2 3">HR1</strain>
    </source>
</reference>
<evidence type="ECO:0000313" key="3">
    <source>
        <dbReference type="Proteomes" id="UP000325614"/>
    </source>
</evidence>
<keyword evidence="3" id="KW-1185">Reference proteome</keyword>
<protein>
    <submittedName>
        <fullName evidence="2">Uncharacterized protein</fullName>
    </submittedName>
</protein>
<dbReference type="KEGG" id="mico:GDR74_13235"/>
<proteinExistence type="predicted"/>
<gene>
    <name evidence="2" type="ORF">GDR74_13235</name>
</gene>
<dbReference type="AlphaFoldDB" id="A0A5P9K0N4"/>
<evidence type="ECO:0000313" key="2">
    <source>
        <dbReference type="EMBL" id="QFU17105.1"/>
    </source>
</evidence>
<sequence>MNDIWNRSQGTVVIFPDAASRPQRPALPAGEPRGEILLFTGVRYEKPSSRPDPSRPFASDGGRRRS</sequence>
<dbReference type="EMBL" id="CP045423">
    <property type="protein sequence ID" value="QFU17105.1"/>
    <property type="molecule type" value="Genomic_DNA"/>
</dbReference>